<keyword evidence="2" id="KW-1185">Reference proteome</keyword>
<sequence>MKLNSSFVLEAPREDVWEIFMDAEKLAGCLPGCENINALSETEYEADMVVKVQFMTIKFKANGSIKNPKPYEQFDVEMTGKPIALAGQFRNQMVVELVSLSETSTEVKYQMDMQMSGRLASLGEIIMKSTVTKNANEFAKNAQLLFV</sequence>
<dbReference type="PANTHER" id="PTHR38588">
    <property type="entry name" value="BLL0334 PROTEIN"/>
    <property type="match status" value="1"/>
</dbReference>
<evidence type="ECO:0000313" key="2">
    <source>
        <dbReference type="Proteomes" id="UP000219546"/>
    </source>
</evidence>
<dbReference type="EMBL" id="OAOP01000003">
    <property type="protein sequence ID" value="SNX69468.1"/>
    <property type="molecule type" value="Genomic_DNA"/>
</dbReference>
<protein>
    <recommendedName>
        <fullName evidence="3">Carbon monoxide dehydrogenase subunit G</fullName>
    </recommendedName>
</protein>
<dbReference type="Proteomes" id="UP000219546">
    <property type="component" value="Unassembled WGS sequence"/>
</dbReference>
<dbReference type="PANTHER" id="PTHR38588:SF1">
    <property type="entry name" value="BLL0334 PROTEIN"/>
    <property type="match status" value="1"/>
</dbReference>
<dbReference type="RefSeq" id="WP_097158014.1">
    <property type="nucleotide sequence ID" value="NZ_JBEPMQ010000002.1"/>
</dbReference>
<dbReference type="InterPro" id="IPR023393">
    <property type="entry name" value="START-like_dom_sf"/>
</dbReference>
<dbReference type="OrthoDB" id="9787428at2"/>
<accession>A0A285CQW6</accession>
<proteinExistence type="predicted"/>
<dbReference type="InterPro" id="IPR010419">
    <property type="entry name" value="CO_DH_gsu"/>
</dbReference>
<dbReference type="AlphaFoldDB" id="A0A285CQW6"/>
<dbReference type="SUPFAM" id="SSF55961">
    <property type="entry name" value="Bet v1-like"/>
    <property type="match status" value="1"/>
</dbReference>
<dbReference type="Pfam" id="PF06240">
    <property type="entry name" value="COXG"/>
    <property type="match status" value="1"/>
</dbReference>
<evidence type="ECO:0000313" key="1">
    <source>
        <dbReference type="EMBL" id="SNX69468.1"/>
    </source>
</evidence>
<name>A0A285CQW6_9BACI</name>
<organism evidence="1 2">
    <name type="scientific">Bacillus oleivorans</name>
    <dbReference type="NCBI Taxonomy" id="1448271"/>
    <lineage>
        <taxon>Bacteria</taxon>
        <taxon>Bacillati</taxon>
        <taxon>Bacillota</taxon>
        <taxon>Bacilli</taxon>
        <taxon>Bacillales</taxon>
        <taxon>Bacillaceae</taxon>
        <taxon>Bacillus</taxon>
    </lineage>
</organism>
<gene>
    <name evidence="1" type="ORF">SAMN05877753_10368</name>
</gene>
<reference evidence="1 2" key="1">
    <citation type="submission" date="2017-08" db="EMBL/GenBank/DDBJ databases">
        <authorList>
            <person name="de Groot N.N."/>
        </authorList>
    </citation>
    <scope>NUCLEOTIDE SEQUENCE [LARGE SCALE GENOMIC DNA]</scope>
    <source>
        <strain evidence="1 2">JC228</strain>
    </source>
</reference>
<dbReference type="Gene3D" id="3.30.530.20">
    <property type="match status" value="1"/>
</dbReference>
<evidence type="ECO:0008006" key="3">
    <source>
        <dbReference type="Google" id="ProtNLM"/>
    </source>
</evidence>